<feature type="compositionally biased region" description="Basic and acidic residues" evidence="1">
    <location>
        <begin position="263"/>
        <end position="287"/>
    </location>
</feature>
<accession>A0AA97NR99</accession>
<dbReference type="GO" id="GO:0009116">
    <property type="term" value="P:nucleoside metabolic process"/>
    <property type="evidence" value="ECO:0007669"/>
    <property type="project" value="InterPro"/>
</dbReference>
<dbReference type="InterPro" id="IPR000845">
    <property type="entry name" value="Nucleoside_phosphorylase_d"/>
</dbReference>
<dbReference type="InterPro" id="IPR053137">
    <property type="entry name" value="NLR-like"/>
</dbReference>
<feature type="region of interest" description="Disordered" evidence="1">
    <location>
        <begin position="118"/>
        <end position="159"/>
    </location>
</feature>
<reference evidence="3" key="1">
    <citation type="journal article" date="2012" name="PLoS Genet.">
        <title>Comparative analysis of the genomes of two field isolates of the rice blast fungus Magnaporthe oryzae.</title>
        <authorList>
            <person name="Xue M."/>
            <person name="Yang J."/>
            <person name="Li Z."/>
            <person name="Hu S."/>
            <person name="Yao N."/>
            <person name="Dean R.A."/>
            <person name="Zhao W."/>
            <person name="Shen M."/>
            <person name="Zhang H."/>
            <person name="Li C."/>
            <person name="Liu L."/>
            <person name="Cao L."/>
            <person name="Xu X."/>
            <person name="Xing Y."/>
            <person name="Hsiang T."/>
            <person name="Zhang Z."/>
            <person name="Xu J.R."/>
            <person name="Peng Y.L."/>
        </authorList>
    </citation>
    <scope>NUCLEOTIDE SEQUENCE</scope>
    <source>
        <strain evidence="3">Y34</strain>
    </source>
</reference>
<sequence length="611" mass="67502">MDGAFTGLLAAGNRPGKERKASLMPTARPGDLLLLFVTSGANLSLLYYVDSKALDTLYIVSSLGRLKAALPFEVWPTRSSVRPFRSLRGKRCMLFAFAGALWESGVADVNAPVTVSRRPGGKDEQFLARPLDKGRSGETRNHQVHRNQREKGRPESDIRSLNCHLTRMQCPLNRVGPARELSLTNRERDWRPGKRGLDDNRSRLGVISTNTWPPSRTYLFSTLARDTSPHFRRYSDCDASMDISAGSSKRINSGSSRSAVAKRPKEVDSINRHWQQDDPIDPPERPKTRNDFEIVIICALTLEADAVEGLDVLPDCRWYADGVRGYGKANGDPNTYSTGYIAGHNVVLAHMPEMGKANAAAVASNCRMSFPNIRLALVVGVCGAVPFRIGEGNLKEEVVLGDVIISHGVVQYDLGAQLPDRFEQKDTLLARLARPAPELRGFMAKLKSHRVQQRLECNTLRCLEALQTRSYLAAQYPGTNQDRLFRATYEHITEKMPCSEAGCNDELLPRNRLSQDNPKPAVHFGLIASGDAVMKSGKHRDKIVQKAQDVVAFEMESAGVWDVYPCVVIKGACDYCDSHKAGEWQPYAAAAAAACLRAFLEEWVPSSHNGA</sequence>
<dbReference type="Gene3D" id="3.40.50.1580">
    <property type="entry name" value="Nucleoside phosphorylase domain"/>
    <property type="match status" value="1"/>
</dbReference>
<dbReference type="GO" id="GO:0003824">
    <property type="term" value="F:catalytic activity"/>
    <property type="evidence" value="ECO:0007669"/>
    <property type="project" value="InterPro"/>
</dbReference>
<feature type="compositionally biased region" description="Low complexity" evidence="1">
    <location>
        <begin position="245"/>
        <end position="259"/>
    </location>
</feature>
<dbReference type="Pfam" id="PF01048">
    <property type="entry name" value="PNP_UDP_1"/>
    <property type="match status" value="1"/>
</dbReference>
<dbReference type="EMBL" id="JH793093">
    <property type="protein sequence ID" value="ELQ34812.1"/>
    <property type="molecule type" value="Genomic_DNA"/>
</dbReference>
<organism evidence="3">
    <name type="scientific">Pyricularia oryzae (strain Y34)</name>
    <name type="common">Rice blast fungus</name>
    <name type="synonym">Magnaporthe oryzae</name>
    <dbReference type="NCBI Taxonomy" id="1143189"/>
    <lineage>
        <taxon>Eukaryota</taxon>
        <taxon>Fungi</taxon>
        <taxon>Dikarya</taxon>
        <taxon>Ascomycota</taxon>
        <taxon>Pezizomycotina</taxon>
        <taxon>Sordariomycetes</taxon>
        <taxon>Sordariomycetidae</taxon>
        <taxon>Magnaporthales</taxon>
        <taxon>Pyriculariaceae</taxon>
        <taxon>Pyricularia</taxon>
    </lineage>
</organism>
<protein>
    <recommendedName>
        <fullName evidence="2">Nucleoside phosphorylase domain-containing protein</fullName>
    </recommendedName>
</protein>
<evidence type="ECO:0000313" key="3">
    <source>
        <dbReference type="EMBL" id="ELQ34812.1"/>
    </source>
</evidence>
<evidence type="ECO:0000256" key="1">
    <source>
        <dbReference type="SAM" id="MobiDB-lite"/>
    </source>
</evidence>
<gene>
    <name evidence="3" type="ORF">OOU_Y34scaffold00745g87</name>
</gene>
<evidence type="ECO:0000259" key="2">
    <source>
        <dbReference type="Pfam" id="PF01048"/>
    </source>
</evidence>
<dbReference type="Proteomes" id="UP000011086">
    <property type="component" value="Unassembled WGS sequence"/>
</dbReference>
<feature type="compositionally biased region" description="Basic and acidic residues" evidence="1">
    <location>
        <begin position="120"/>
        <end position="158"/>
    </location>
</feature>
<name>A0AA97NR99_PYRO3</name>
<dbReference type="AlphaFoldDB" id="A0AA97NR99"/>
<feature type="region of interest" description="Disordered" evidence="1">
    <location>
        <begin position="245"/>
        <end position="287"/>
    </location>
</feature>
<dbReference type="PANTHER" id="PTHR46082">
    <property type="entry name" value="ATP/GTP-BINDING PROTEIN-RELATED"/>
    <property type="match status" value="1"/>
</dbReference>
<dbReference type="SUPFAM" id="SSF53167">
    <property type="entry name" value="Purine and uridine phosphorylases"/>
    <property type="match status" value="1"/>
</dbReference>
<dbReference type="PANTHER" id="PTHR46082:SF6">
    <property type="entry name" value="AAA+ ATPASE DOMAIN-CONTAINING PROTEIN-RELATED"/>
    <property type="match status" value="1"/>
</dbReference>
<proteinExistence type="predicted"/>
<feature type="domain" description="Nucleoside phosphorylase" evidence="2">
    <location>
        <begin position="294"/>
        <end position="600"/>
    </location>
</feature>
<dbReference type="InterPro" id="IPR035994">
    <property type="entry name" value="Nucleoside_phosphorylase_sf"/>
</dbReference>